<accession>A0A6P1GEJ2</accession>
<reference evidence="1 2" key="1">
    <citation type="submission" date="2019-12" db="EMBL/GenBank/DDBJ databases">
        <title>Functional and genomic insights into the Sphingobium yanoikuyae YC-JY1, a bacterium efficiently degrading bisphenol A.</title>
        <authorList>
            <person name="Jia Y."/>
            <person name="Li X."/>
            <person name="Wang J."/>
            <person name="Eltoukhy A."/>
            <person name="Lamraoui I."/>
            <person name="Yan Y."/>
        </authorList>
    </citation>
    <scope>NUCLEOTIDE SEQUENCE [LARGE SCALE GENOMIC DNA]</scope>
    <source>
        <strain evidence="1 2">YC-JY1</strain>
    </source>
</reference>
<proteinExistence type="predicted"/>
<dbReference type="RefSeq" id="WP_159366054.1">
    <property type="nucleotide sequence ID" value="NZ_CP047218.1"/>
</dbReference>
<evidence type="ECO:0000313" key="1">
    <source>
        <dbReference type="EMBL" id="QHD66829.1"/>
    </source>
</evidence>
<sequence>MAVTLDQVDTFHADRGYSEWAAIAEDTRRAMIVRALDYVEANYAPLIAEAEAHPRYLMSVALLALRLFQSVDPVTAQPVVKSEKKEMKGMKKEVEYFEPSALDPFPGVTKLIEPLKLPTVAVPSVSFGKLVR</sequence>
<organism evidence="1 2">
    <name type="scientific">Sphingobium yanoikuyae</name>
    <name type="common">Sphingomonas yanoikuyae</name>
    <dbReference type="NCBI Taxonomy" id="13690"/>
    <lineage>
        <taxon>Bacteria</taxon>
        <taxon>Pseudomonadati</taxon>
        <taxon>Pseudomonadota</taxon>
        <taxon>Alphaproteobacteria</taxon>
        <taxon>Sphingomonadales</taxon>
        <taxon>Sphingomonadaceae</taxon>
        <taxon>Sphingobium</taxon>
    </lineage>
</organism>
<name>A0A6P1GEJ2_SPHYA</name>
<dbReference type="AlphaFoldDB" id="A0A6P1GEJ2"/>
<evidence type="ECO:0008006" key="3">
    <source>
        <dbReference type="Google" id="ProtNLM"/>
    </source>
</evidence>
<dbReference type="Proteomes" id="UP000464086">
    <property type="component" value="Chromosome"/>
</dbReference>
<dbReference type="EMBL" id="CP047218">
    <property type="protein sequence ID" value="QHD66829.1"/>
    <property type="molecule type" value="Genomic_DNA"/>
</dbReference>
<protein>
    <recommendedName>
        <fullName evidence="3">DUF1320 domain-containing protein</fullName>
    </recommendedName>
</protein>
<evidence type="ECO:0000313" key="2">
    <source>
        <dbReference type="Proteomes" id="UP000464086"/>
    </source>
</evidence>
<gene>
    <name evidence="1" type="ORF">GS397_07060</name>
</gene>